<reference evidence="1 2" key="1">
    <citation type="submission" date="2018-06" db="EMBL/GenBank/DDBJ databases">
        <title>Pedobacter endophyticus sp. nov., an endophytic bacterium isolated from a leaf of Triticum aestivum.</title>
        <authorList>
            <person name="Zhang L."/>
        </authorList>
    </citation>
    <scope>NUCLEOTIDE SEQUENCE [LARGE SCALE GENOMIC DNA]</scope>
    <source>
        <strain evidence="1 2">CM134L-2</strain>
    </source>
</reference>
<sequence>MDFIIESLKKQEPSFEELIACLEKIKSNGEVAVIKFDGQRKDSSYTVFVSFPDNKREMIRADENDLKKALVNVLLRYVEEYRT</sequence>
<keyword evidence="2" id="KW-1185">Reference proteome</keyword>
<protein>
    <submittedName>
        <fullName evidence="1">Uncharacterized protein</fullName>
    </submittedName>
</protein>
<comment type="caution">
    <text evidence="1">The sequence shown here is derived from an EMBL/GenBank/DDBJ whole genome shotgun (WGS) entry which is preliminary data.</text>
</comment>
<gene>
    <name evidence="1" type="ORF">DPV69_20295</name>
</gene>
<dbReference type="OrthoDB" id="679736at2"/>
<evidence type="ECO:0000313" key="2">
    <source>
        <dbReference type="Proteomes" id="UP000284120"/>
    </source>
</evidence>
<dbReference type="AlphaFoldDB" id="A0A3S4RN20"/>
<dbReference type="Proteomes" id="UP000284120">
    <property type="component" value="Unassembled WGS sequence"/>
</dbReference>
<dbReference type="EMBL" id="SAYW01000008">
    <property type="protein sequence ID" value="RWU04019.1"/>
    <property type="molecule type" value="Genomic_DNA"/>
</dbReference>
<organism evidence="1 2">
    <name type="scientific">Pedobacter chitinilyticus</name>
    <dbReference type="NCBI Taxonomy" id="2233776"/>
    <lineage>
        <taxon>Bacteria</taxon>
        <taxon>Pseudomonadati</taxon>
        <taxon>Bacteroidota</taxon>
        <taxon>Sphingobacteriia</taxon>
        <taxon>Sphingobacteriales</taxon>
        <taxon>Sphingobacteriaceae</taxon>
        <taxon>Pedobacter</taxon>
    </lineage>
</organism>
<accession>A0A3S4RN20</accession>
<dbReference type="RefSeq" id="WP_113649260.1">
    <property type="nucleotide sequence ID" value="NZ_QMHN01000008.1"/>
</dbReference>
<proteinExistence type="predicted"/>
<name>A0A3S4RN20_9SPHI</name>
<evidence type="ECO:0000313" key="1">
    <source>
        <dbReference type="EMBL" id="RWU04019.1"/>
    </source>
</evidence>